<sequence>MSCKWQELKNREVHPEGKNISESSAMLMSTQINYVDAFVKIVRDYVQLEPICVFRKITDLPKKQRSFYLPTGPLFKDGLIAIFHDRELINDLQLAPWITTAAPKTCVPCQDSLDGVNQLLACDLLIGDIFIAQCLAESKEQARTCLAKMGFCNISTCCYLVGAIRTWEHTDFLSVCLSSKPTLVPKLPPFLFDPVESGDRFTEKLGDFRSPTFNSKPYHELWLYTADLDPNLWDSQISYERMLAQSLEFSQMKVTYEIEVDPLQRCFCAFACLDGQRVSLAFATNAVAARAQASCNLFFKLKQTQPIVGLHPYLREKTFTGQFCSHSELKIGIII</sequence>
<proteinExistence type="predicted"/>
<reference evidence="1 2" key="1">
    <citation type="submission" date="2024-11" db="EMBL/GenBank/DDBJ databases">
        <title>Adaptive evolution of stress response genes in parasites aligns with host niche diversity.</title>
        <authorList>
            <person name="Hahn C."/>
            <person name="Resl P."/>
        </authorList>
    </citation>
    <scope>NUCLEOTIDE SEQUENCE [LARGE SCALE GENOMIC DNA]</scope>
    <source>
        <strain evidence="1">EGGRZ-B1_66</strain>
        <tissue evidence="1">Body</tissue>
    </source>
</reference>
<dbReference type="AlphaFoldDB" id="A0ABD2PRJ0"/>
<dbReference type="EMBL" id="JBJKFK010003466">
    <property type="protein sequence ID" value="KAL3309879.1"/>
    <property type="molecule type" value="Genomic_DNA"/>
</dbReference>
<keyword evidence="2" id="KW-1185">Reference proteome</keyword>
<protein>
    <submittedName>
        <fullName evidence="1">Uncharacterized protein</fullName>
    </submittedName>
</protein>
<name>A0ABD2PRJ0_9PLAT</name>
<dbReference type="Proteomes" id="UP001626550">
    <property type="component" value="Unassembled WGS sequence"/>
</dbReference>
<evidence type="ECO:0000313" key="2">
    <source>
        <dbReference type="Proteomes" id="UP001626550"/>
    </source>
</evidence>
<gene>
    <name evidence="1" type="ORF">Ciccas_011567</name>
</gene>
<evidence type="ECO:0000313" key="1">
    <source>
        <dbReference type="EMBL" id="KAL3309879.1"/>
    </source>
</evidence>
<accession>A0ABD2PRJ0</accession>
<comment type="caution">
    <text evidence="1">The sequence shown here is derived from an EMBL/GenBank/DDBJ whole genome shotgun (WGS) entry which is preliminary data.</text>
</comment>
<organism evidence="1 2">
    <name type="scientific">Cichlidogyrus casuarinus</name>
    <dbReference type="NCBI Taxonomy" id="1844966"/>
    <lineage>
        <taxon>Eukaryota</taxon>
        <taxon>Metazoa</taxon>
        <taxon>Spiralia</taxon>
        <taxon>Lophotrochozoa</taxon>
        <taxon>Platyhelminthes</taxon>
        <taxon>Monogenea</taxon>
        <taxon>Monopisthocotylea</taxon>
        <taxon>Dactylogyridea</taxon>
        <taxon>Ancyrocephalidae</taxon>
        <taxon>Cichlidogyrus</taxon>
    </lineage>
</organism>